<dbReference type="Proteomes" id="UP000823775">
    <property type="component" value="Unassembled WGS sequence"/>
</dbReference>
<organism evidence="1 2">
    <name type="scientific">Datura stramonium</name>
    <name type="common">Jimsonweed</name>
    <name type="synonym">Common thornapple</name>
    <dbReference type="NCBI Taxonomy" id="4076"/>
    <lineage>
        <taxon>Eukaryota</taxon>
        <taxon>Viridiplantae</taxon>
        <taxon>Streptophyta</taxon>
        <taxon>Embryophyta</taxon>
        <taxon>Tracheophyta</taxon>
        <taxon>Spermatophyta</taxon>
        <taxon>Magnoliopsida</taxon>
        <taxon>eudicotyledons</taxon>
        <taxon>Gunneridae</taxon>
        <taxon>Pentapetalae</taxon>
        <taxon>asterids</taxon>
        <taxon>lamiids</taxon>
        <taxon>Solanales</taxon>
        <taxon>Solanaceae</taxon>
        <taxon>Solanoideae</taxon>
        <taxon>Datureae</taxon>
        <taxon>Datura</taxon>
    </lineage>
</organism>
<accession>A0ABS8SIK7</accession>
<keyword evidence="2" id="KW-1185">Reference proteome</keyword>
<reference evidence="1 2" key="1">
    <citation type="journal article" date="2021" name="BMC Genomics">
        <title>Datura genome reveals duplications of psychoactive alkaloid biosynthetic genes and high mutation rate following tissue culture.</title>
        <authorList>
            <person name="Rajewski A."/>
            <person name="Carter-House D."/>
            <person name="Stajich J."/>
            <person name="Litt A."/>
        </authorList>
    </citation>
    <scope>NUCLEOTIDE SEQUENCE [LARGE SCALE GENOMIC DNA]</scope>
    <source>
        <strain evidence="1">AR-01</strain>
    </source>
</reference>
<dbReference type="EMBL" id="JACEIK010000538">
    <property type="protein sequence ID" value="MCD7458750.1"/>
    <property type="molecule type" value="Genomic_DNA"/>
</dbReference>
<sequence>MSNNEQMKLISLKDLQPPLSPSKLIKQRYVKIKEVKLINGVRIYWELKTTSQHKKEKAEDALMERVSCEGFFEFVSENIIQHMRRWVDDVFGPILNLPTV</sequence>
<name>A0ABS8SIK7_DATST</name>
<evidence type="ECO:0000313" key="1">
    <source>
        <dbReference type="EMBL" id="MCD7458750.1"/>
    </source>
</evidence>
<evidence type="ECO:0000313" key="2">
    <source>
        <dbReference type="Proteomes" id="UP000823775"/>
    </source>
</evidence>
<gene>
    <name evidence="1" type="ORF">HAX54_039051</name>
</gene>
<comment type="caution">
    <text evidence="1">The sequence shown here is derived from an EMBL/GenBank/DDBJ whole genome shotgun (WGS) entry which is preliminary data.</text>
</comment>
<protein>
    <submittedName>
        <fullName evidence="1">Uncharacterized protein</fullName>
    </submittedName>
</protein>
<proteinExistence type="predicted"/>